<evidence type="ECO:0000313" key="2">
    <source>
        <dbReference type="Proteomes" id="UP000681343"/>
    </source>
</evidence>
<evidence type="ECO:0000313" key="1">
    <source>
        <dbReference type="EMBL" id="BCK77948.1"/>
    </source>
</evidence>
<dbReference type="AlphaFoldDB" id="A0A810PMC8"/>
<gene>
    <name evidence="1" type="ORF">MM35RIKEN_01400</name>
</gene>
<sequence>MTRGTTPELTFQLPFDAGALTKLSIAFEQDGVLVLEKKLEDCTVSGQQVSVRLTEEDTLAFRQNGSVLQIQLRCGIGEKRLASEVITATVGRILKEGTL</sequence>
<reference evidence="1" key="1">
    <citation type="submission" date="2020-09" db="EMBL/GenBank/DDBJ databases">
        <title>New species isolated from human feces.</title>
        <authorList>
            <person name="Kitahara M."/>
            <person name="Shigeno Y."/>
            <person name="Shime M."/>
            <person name="Matsumoto Y."/>
            <person name="Nakamura S."/>
            <person name="Motooka D."/>
            <person name="Fukuoka S."/>
            <person name="Nishikawa H."/>
            <person name="Benno Y."/>
        </authorList>
    </citation>
    <scope>NUCLEOTIDE SEQUENCE</scope>
    <source>
        <strain evidence="1">MM35</strain>
    </source>
</reference>
<accession>A0A810PMC8</accession>
<organism evidence="1 2">
    <name type="scientific">Vescimonas fastidiosa</name>
    <dbReference type="NCBI Taxonomy" id="2714353"/>
    <lineage>
        <taxon>Bacteria</taxon>
        <taxon>Bacillati</taxon>
        <taxon>Bacillota</taxon>
        <taxon>Clostridia</taxon>
        <taxon>Eubacteriales</taxon>
        <taxon>Oscillospiraceae</taxon>
        <taxon>Vescimonas</taxon>
    </lineage>
</organism>
<keyword evidence="2" id="KW-1185">Reference proteome</keyword>
<dbReference type="Proteomes" id="UP000681343">
    <property type="component" value="Chromosome"/>
</dbReference>
<proteinExistence type="predicted"/>
<protein>
    <submittedName>
        <fullName evidence="1">Uncharacterized protein</fullName>
    </submittedName>
</protein>
<name>A0A810PMC8_9FIRM</name>
<dbReference type="KEGG" id="vfa:MM35RIKEN_01400"/>
<dbReference type="RefSeq" id="WP_212818431.1">
    <property type="nucleotide sequence ID" value="NZ_AP023415.1"/>
</dbReference>
<dbReference type="EMBL" id="AP023415">
    <property type="protein sequence ID" value="BCK77948.1"/>
    <property type="molecule type" value="Genomic_DNA"/>
</dbReference>